<accession>A0A5S3VDT9</accession>
<dbReference type="Pfam" id="PF12849">
    <property type="entry name" value="PBP_like_2"/>
    <property type="match status" value="1"/>
</dbReference>
<feature type="chain" id="PRO_5024374198" evidence="1">
    <location>
        <begin position="25"/>
        <end position="141"/>
    </location>
</feature>
<comment type="caution">
    <text evidence="3">The sequence shown here is derived from an EMBL/GenBank/DDBJ whole genome shotgun (WGS) entry which is preliminary data.</text>
</comment>
<sequence length="141" mass="15389">MKYSVSTVFLSVAISSFCSFSTLAEVAVVVHPSNQINLTKNEIKRIYLGKMKNFADGQVILPIDLSEGDKTRNAFNKQLLGKSSSQIKAYWSKLIFTGKGTPPKNVRSESEVISAVAANPGTIGYVEASQVTDQVRVIVKF</sequence>
<dbReference type="RefSeq" id="WP_138589546.1">
    <property type="nucleotide sequence ID" value="NZ_PNBX01000003.1"/>
</dbReference>
<dbReference type="EMBL" id="PNBX01000003">
    <property type="protein sequence ID" value="TMO70389.1"/>
    <property type="molecule type" value="Genomic_DNA"/>
</dbReference>
<feature type="domain" description="PBP" evidence="2">
    <location>
        <begin position="25"/>
        <end position="131"/>
    </location>
</feature>
<name>A0A5S3VDT9_9GAMM</name>
<dbReference type="Proteomes" id="UP000307217">
    <property type="component" value="Unassembled WGS sequence"/>
</dbReference>
<keyword evidence="1" id="KW-0732">Signal</keyword>
<reference evidence="4" key="2">
    <citation type="submission" date="2019-06" db="EMBL/GenBank/DDBJ databases">
        <title>Co-occurence of chitin degradation, pigmentation and bioactivity in marine Pseudoalteromonas.</title>
        <authorList>
            <person name="Sonnenschein E.C."/>
            <person name="Bech P.K."/>
        </authorList>
    </citation>
    <scope>NUCLEOTIDE SEQUENCE [LARGE SCALE GENOMIC DNA]</scope>
    <source>
        <strain evidence="4">S3790</strain>
    </source>
</reference>
<evidence type="ECO:0000256" key="1">
    <source>
        <dbReference type="SAM" id="SignalP"/>
    </source>
</evidence>
<dbReference type="AlphaFoldDB" id="A0A5S3VDT9"/>
<feature type="signal peptide" evidence="1">
    <location>
        <begin position="1"/>
        <end position="24"/>
    </location>
</feature>
<dbReference type="SUPFAM" id="SSF53850">
    <property type="entry name" value="Periplasmic binding protein-like II"/>
    <property type="match status" value="1"/>
</dbReference>
<evidence type="ECO:0000313" key="4">
    <source>
        <dbReference type="Proteomes" id="UP000307217"/>
    </source>
</evidence>
<reference evidence="3 4" key="1">
    <citation type="submission" date="2018-01" db="EMBL/GenBank/DDBJ databases">
        <authorList>
            <person name="Paulsen S."/>
            <person name="Gram L.K."/>
        </authorList>
    </citation>
    <scope>NUCLEOTIDE SEQUENCE [LARGE SCALE GENOMIC DNA]</scope>
    <source>
        <strain evidence="3 4">S3790</strain>
    </source>
</reference>
<protein>
    <submittedName>
        <fullName evidence="3">Phosphate ABC transporter substrate-binding protein</fullName>
    </submittedName>
</protein>
<dbReference type="Gene3D" id="3.40.190.10">
    <property type="entry name" value="Periplasmic binding protein-like II"/>
    <property type="match status" value="1"/>
</dbReference>
<gene>
    <name evidence="3" type="ORF">CWC19_00795</name>
</gene>
<organism evidence="3 4">
    <name type="scientific">Pseudoalteromonas aurantia</name>
    <dbReference type="NCBI Taxonomy" id="43654"/>
    <lineage>
        <taxon>Bacteria</taxon>
        <taxon>Pseudomonadati</taxon>
        <taxon>Pseudomonadota</taxon>
        <taxon>Gammaproteobacteria</taxon>
        <taxon>Alteromonadales</taxon>
        <taxon>Pseudoalteromonadaceae</taxon>
        <taxon>Pseudoalteromonas</taxon>
    </lineage>
</organism>
<dbReference type="InterPro" id="IPR024370">
    <property type="entry name" value="PBP_domain"/>
</dbReference>
<evidence type="ECO:0000259" key="2">
    <source>
        <dbReference type="Pfam" id="PF12849"/>
    </source>
</evidence>
<proteinExistence type="predicted"/>
<evidence type="ECO:0000313" key="3">
    <source>
        <dbReference type="EMBL" id="TMO70389.1"/>
    </source>
</evidence>
<dbReference type="OrthoDB" id="5368544at2"/>